<dbReference type="Proteomes" id="UP001372338">
    <property type="component" value="Unassembled WGS sequence"/>
</dbReference>
<feature type="compositionally biased region" description="Polar residues" evidence="1">
    <location>
        <begin position="341"/>
        <end position="356"/>
    </location>
</feature>
<feature type="compositionally biased region" description="Basic residues" evidence="1">
    <location>
        <begin position="21"/>
        <end position="32"/>
    </location>
</feature>
<comment type="caution">
    <text evidence="2">The sequence shown here is derived from an EMBL/GenBank/DDBJ whole genome shotgun (WGS) entry which is preliminary data.</text>
</comment>
<evidence type="ECO:0000313" key="3">
    <source>
        <dbReference type="Proteomes" id="UP001372338"/>
    </source>
</evidence>
<evidence type="ECO:0000256" key="1">
    <source>
        <dbReference type="SAM" id="MobiDB-lite"/>
    </source>
</evidence>
<gene>
    <name evidence="2" type="ORF">RIF29_34852</name>
</gene>
<dbReference type="EMBL" id="JAYWIO010000007">
    <property type="protein sequence ID" value="KAK7251556.1"/>
    <property type="molecule type" value="Genomic_DNA"/>
</dbReference>
<name>A0AAN9HRF3_CROPI</name>
<organism evidence="2 3">
    <name type="scientific">Crotalaria pallida</name>
    <name type="common">Smooth rattlebox</name>
    <name type="synonym">Crotalaria striata</name>
    <dbReference type="NCBI Taxonomy" id="3830"/>
    <lineage>
        <taxon>Eukaryota</taxon>
        <taxon>Viridiplantae</taxon>
        <taxon>Streptophyta</taxon>
        <taxon>Embryophyta</taxon>
        <taxon>Tracheophyta</taxon>
        <taxon>Spermatophyta</taxon>
        <taxon>Magnoliopsida</taxon>
        <taxon>eudicotyledons</taxon>
        <taxon>Gunneridae</taxon>
        <taxon>Pentapetalae</taxon>
        <taxon>rosids</taxon>
        <taxon>fabids</taxon>
        <taxon>Fabales</taxon>
        <taxon>Fabaceae</taxon>
        <taxon>Papilionoideae</taxon>
        <taxon>50 kb inversion clade</taxon>
        <taxon>genistoids sensu lato</taxon>
        <taxon>core genistoids</taxon>
        <taxon>Crotalarieae</taxon>
        <taxon>Crotalaria</taxon>
    </lineage>
</organism>
<accession>A0AAN9HRF3</accession>
<feature type="compositionally biased region" description="Low complexity" evidence="1">
    <location>
        <begin position="33"/>
        <end position="49"/>
    </location>
</feature>
<protein>
    <submittedName>
        <fullName evidence="2">Uncharacterized protein</fullName>
    </submittedName>
</protein>
<feature type="region of interest" description="Disordered" evidence="1">
    <location>
        <begin position="328"/>
        <end position="368"/>
    </location>
</feature>
<dbReference type="AlphaFoldDB" id="A0AAN9HRF3"/>
<sequence>MLLLGFPFRSISLPHSLITSHHHTSSSHHRRSPSNNRTSSSVTVSPPHVTVDHHRTTAPHLQSPSHRHTSPLITVSPPHLCTCGSPSSSALSSSIFAGCAFFFKPRCLCLFLGPALCSIQLQEPDTSHLAPFNPNYQHIGHVNQLQEHVISQLSPFNPNYQHNGHVNQFQEHGISQLSSFSPFYSQTINQGCFELLQLEHSHDLSRDVWQYVRLAHAIPLDSVLCNSSRNSSSQYALQFLMRFLTDLGNYVIIPDDWECLLHYLGCLLEDGSIWCDEAVNDPVHPPKFVNCKVSHLTDEQNVSTSSPCKMKHIQSISKELVSDLKMRRSWKNASPRHPQYRTPTLSSRHHQQSTPQPERCPSPINHPFQPTSQAPIIPTYFQYHIMTDDHIHIHIHANLVISTVSKKKM</sequence>
<feature type="region of interest" description="Disordered" evidence="1">
    <location>
        <begin position="21"/>
        <end position="69"/>
    </location>
</feature>
<reference evidence="2 3" key="1">
    <citation type="submission" date="2024-01" db="EMBL/GenBank/DDBJ databases">
        <title>The genomes of 5 underutilized Papilionoideae crops provide insights into root nodulation and disease resistanc.</title>
        <authorList>
            <person name="Yuan L."/>
        </authorList>
    </citation>
    <scope>NUCLEOTIDE SEQUENCE [LARGE SCALE GENOMIC DNA]</scope>
    <source>
        <strain evidence="2">ZHUSHIDOU_FW_LH</strain>
        <tissue evidence="2">Leaf</tissue>
    </source>
</reference>
<evidence type="ECO:0000313" key="2">
    <source>
        <dbReference type="EMBL" id="KAK7251556.1"/>
    </source>
</evidence>
<keyword evidence="3" id="KW-1185">Reference proteome</keyword>
<proteinExistence type="predicted"/>